<dbReference type="Proteomes" id="UP001628156">
    <property type="component" value="Unassembled WGS sequence"/>
</dbReference>
<evidence type="ECO:0000256" key="4">
    <source>
        <dbReference type="ARBA" id="ARBA00022679"/>
    </source>
</evidence>
<evidence type="ECO:0000256" key="5">
    <source>
        <dbReference type="ARBA" id="ARBA00022723"/>
    </source>
</evidence>
<keyword evidence="12" id="KW-1185">Reference proteome</keyword>
<evidence type="ECO:0000256" key="1">
    <source>
        <dbReference type="ARBA" id="ARBA00001946"/>
    </source>
</evidence>
<feature type="domain" description="Inositol 1,3,4-trisphosphate 5/6-kinase ATP-grasp" evidence="10">
    <location>
        <begin position="97"/>
        <end position="273"/>
    </location>
</feature>
<dbReference type="EMBL" id="BAAFRS010000162">
    <property type="protein sequence ID" value="GAB1223818.1"/>
    <property type="molecule type" value="Genomic_DNA"/>
</dbReference>
<organism evidence="11 12">
    <name type="scientific">Entamoeba nuttalli</name>
    <dbReference type="NCBI Taxonomy" id="412467"/>
    <lineage>
        <taxon>Eukaryota</taxon>
        <taxon>Amoebozoa</taxon>
        <taxon>Evosea</taxon>
        <taxon>Archamoebae</taxon>
        <taxon>Mastigamoebida</taxon>
        <taxon>Entamoebidae</taxon>
        <taxon>Entamoeba</taxon>
    </lineage>
</organism>
<evidence type="ECO:0000256" key="8">
    <source>
        <dbReference type="ARBA" id="ARBA00022840"/>
    </source>
</evidence>
<comment type="similarity">
    <text evidence="2">Belongs to the ITPK1 family.</text>
</comment>
<evidence type="ECO:0000259" key="10">
    <source>
        <dbReference type="Pfam" id="PF05770"/>
    </source>
</evidence>
<dbReference type="InterPro" id="IPR040464">
    <property type="entry name" value="InsP(3)kin_ATP-grasp"/>
</dbReference>
<evidence type="ECO:0000256" key="3">
    <source>
        <dbReference type="ARBA" id="ARBA00012017"/>
    </source>
</evidence>
<keyword evidence="8" id="KW-0067">ATP-binding</keyword>
<sequence length="287" mass="33165">MKKVIIHISDAKKKKMGWNENNISFCYKNKIINVYCGSDLTQPFDILLPKIINDQDCKRILDSIKNNPDALVVDPIQNQQIIQSRKLTYERLTQYGIDCPQFIVIQSHQEMMIFLNKHQNIHLPVITKPIPSQGSHESHEMTIINHPNGFNYVKYPCVIQEYINHNGQLTKVFCIGKKVISSTIQESMGNIDSSCKLEYFSFNNEDPESKKKYFLTSSQMKPFTPMELQNYCDLLSKAFNITLFGFDIIRENGTGKPYIIDINHFPSYNKSFSLQSFTEELLNECGV</sequence>
<evidence type="ECO:0000313" key="11">
    <source>
        <dbReference type="EMBL" id="GAB1223818.1"/>
    </source>
</evidence>
<dbReference type="PANTHER" id="PTHR14217">
    <property type="entry name" value="INOSITOL-TETRAKISPHOSPHATE 1-KINASE"/>
    <property type="match status" value="1"/>
</dbReference>
<dbReference type="Gene3D" id="3.30.470.20">
    <property type="entry name" value="ATP-grasp fold, B domain"/>
    <property type="match status" value="1"/>
</dbReference>
<comment type="caution">
    <text evidence="11">The sequence shown here is derived from an EMBL/GenBank/DDBJ whole genome shotgun (WGS) entry which is preliminary data.</text>
</comment>
<proteinExistence type="inferred from homology"/>
<protein>
    <recommendedName>
        <fullName evidence="3">inositol-1,3,4-trisphosphate 5/6-kinase</fullName>
        <ecNumber evidence="3">2.7.1.159</ecNumber>
    </recommendedName>
</protein>
<dbReference type="PANTHER" id="PTHR14217:SF1">
    <property type="entry name" value="INOSITOL-TETRAKISPHOSPHATE 1-KINASE"/>
    <property type="match status" value="1"/>
</dbReference>
<evidence type="ECO:0000256" key="9">
    <source>
        <dbReference type="ARBA" id="ARBA00022842"/>
    </source>
</evidence>
<accession>A0ABQ0DM41</accession>
<evidence type="ECO:0000256" key="2">
    <source>
        <dbReference type="ARBA" id="ARBA00009601"/>
    </source>
</evidence>
<evidence type="ECO:0000256" key="7">
    <source>
        <dbReference type="ARBA" id="ARBA00022777"/>
    </source>
</evidence>
<keyword evidence="5" id="KW-0479">Metal-binding</keyword>
<gene>
    <name evidence="11" type="ORF">ENUP19_0162G0006</name>
</gene>
<keyword evidence="9" id="KW-0460">Magnesium</keyword>
<keyword evidence="6" id="KW-0547">Nucleotide-binding</keyword>
<dbReference type="EC" id="2.7.1.159" evidence="3"/>
<evidence type="ECO:0000313" key="12">
    <source>
        <dbReference type="Proteomes" id="UP001628156"/>
    </source>
</evidence>
<dbReference type="SUPFAM" id="SSF56059">
    <property type="entry name" value="Glutathione synthetase ATP-binding domain-like"/>
    <property type="match status" value="1"/>
</dbReference>
<keyword evidence="4" id="KW-0808">Transferase</keyword>
<dbReference type="Pfam" id="PF05770">
    <property type="entry name" value="Ins134_P3_kin"/>
    <property type="match status" value="1"/>
</dbReference>
<evidence type="ECO:0000256" key="6">
    <source>
        <dbReference type="ARBA" id="ARBA00022741"/>
    </source>
</evidence>
<keyword evidence="7" id="KW-0418">Kinase</keyword>
<dbReference type="PIRSF" id="PIRSF038186">
    <property type="entry name" value="ITPK"/>
    <property type="match status" value="1"/>
</dbReference>
<dbReference type="InterPro" id="IPR008656">
    <property type="entry name" value="Inositol_tetrakis-P_1-kinase"/>
</dbReference>
<reference evidence="11 12" key="1">
    <citation type="journal article" date="2019" name="PLoS Negl. Trop. Dis.">
        <title>Whole genome sequencing of Entamoeba nuttalli reveals mammalian host-related molecular signatures and a novel octapeptide-repeat surface protein.</title>
        <authorList>
            <person name="Tanaka M."/>
            <person name="Makiuchi T."/>
            <person name="Komiyama T."/>
            <person name="Shiina T."/>
            <person name="Osaki K."/>
            <person name="Tachibana H."/>
        </authorList>
    </citation>
    <scope>NUCLEOTIDE SEQUENCE [LARGE SCALE GENOMIC DNA]</scope>
    <source>
        <strain evidence="11 12">P19-061405</strain>
    </source>
</reference>
<name>A0ABQ0DM41_9EUKA</name>
<comment type="cofactor">
    <cofactor evidence="1">
        <name>Mg(2+)</name>
        <dbReference type="ChEBI" id="CHEBI:18420"/>
    </cofactor>
</comment>